<feature type="transmembrane region" description="Helical" evidence="1">
    <location>
        <begin position="179"/>
        <end position="205"/>
    </location>
</feature>
<keyword evidence="1" id="KW-1133">Transmembrane helix</keyword>
<keyword evidence="1" id="KW-0472">Membrane</keyword>
<evidence type="ECO:0000256" key="1">
    <source>
        <dbReference type="SAM" id="Phobius"/>
    </source>
</evidence>
<protein>
    <submittedName>
        <fullName evidence="2">Uncharacterized protein</fullName>
    </submittedName>
</protein>
<dbReference type="Proteomes" id="UP000815698">
    <property type="component" value="Chromosome"/>
</dbReference>
<organism evidence="2 3">
    <name type="scientific">Dermabacter jinjuensis</name>
    <dbReference type="NCBI Taxonomy" id="1667168"/>
    <lineage>
        <taxon>Bacteria</taxon>
        <taxon>Bacillati</taxon>
        <taxon>Actinomycetota</taxon>
        <taxon>Actinomycetes</taxon>
        <taxon>Micrococcales</taxon>
        <taxon>Dermabacteraceae</taxon>
        <taxon>Dermabacter</taxon>
    </lineage>
</organism>
<dbReference type="EMBL" id="CP023482">
    <property type="protein sequence ID" value="ATH97451.1"/>
    <property type="molecule type" value="Genomic_DNA"/>
</dbReference>
<reference evidence="2 3" key="1">
    <citation type="journal article" date="2016" name="Int. J. Syst. Evol. Microbiol.">
        <title>Dermabacter jinjuensis sp. nov., a novel species of the genus Dermabacter isolated from a clinical specimen.</title>
        <authorList>
            <person name="Park Y.K."/>
            <person name="Lee K.M."/>
            <person name="Lee W.K."/>
            <person name="Cho M.J."/>
            <person name="Lee H.S."/>
            <person name="Cho Y.G."/>
            <person name="Lee Y.C."/>
            <person name="Lee W.K."/>
            <person name="Seong W.K."/>
            <person name="Hwang K.J."/>
        </authorList>
    </citation>
    <scope>NUCLEOTIDE SEQUENCE [LARGE SCALE GENOMIC DNA]</scope>
    <source>
        <strain evidence="2 3">32T</strain>
    </source>
</reference>
<keyword evidence="3" id="KW-1185">Reference proteome</keyword>
<gene>
    <name evidence="2" type="ORF">COP05_10530</name>
</gene>
<sequence>MRAGEVCRRGPRILDGAGLLPGEVAGGAGNRGNTEDDEDGADLRLLLVGSGARGGGGADLGRALLPFGASGIHGGGDGRAEGRVRGVRGAACAGEVVSLEIAAELASARADVAIEFIGKAARKPAHACLADIEAFAYALFNLGGVVAVELFGALTRLLRRLVEERPGVVECLVPRALRALRLLFGLLLRVLCVLLRGLLGLALGIGESHR</sequence>
<evidence type="ECO:0000313" key="3">
    <source>
        <dbReference type="Proteomes" id="UP000815698"/>
    </source>
</evidence>
<accession>A0ABN5DQA9</accession>
<proteinExistence type="predicted"/>
<evidence type="ECO:0000313" key="2">
    <source>
        <dbReference type="EMBL" id="ATH97451.1"/>
    </source>
</evidence>
<keyword evidence="1" id="KW-0812">Transmembrane</keyword>
<name>A0ABN5DQA9_9MICO</name>